<gene>
    <name evidence="1" type="ORF">ACFSB2_15440</name>
</gene>
<accession>A0ABW4JIB2</accession>
<evidence type="ECO:0000313" key="1">
    <source>
        <dbReference type="EMBL" id="MFD1676097.1"/>
    </source>
</evidence>
<comment type="caution">
    <text evidence="1">The sequence shown here is derived from an EMBL/GenBank/DDBJ whole genome shotgun (WGS) entry which is preliminary data.</text>
</comment>
<name>A0ABW4JIB2_9BACL</name>
<protein>
    <submittedName>
        <fullName evidence="1">Uncharacterized protein</fullName>
    </submittedName>
</protein>
<keyword evidence="2" id="KW-1185">Reference proteome</keyword>
<dbReference type="EMBL" id="JBHUCX010000043">
    <property type="protein sequence ID" value="MFD1676097.1"/>
    <property type="molecule type" value="Genomic_DNA"/>
</dbReference>
<evidence type="ECO:0000313" key="2">
    <source>
        <dbReference type="Proteomes" id="UP001597079"/>
    </source>
</evidence>
<sequence length="107" mass="12693">MEVTLVKLQGNDKQVEWATDIRARYIASMQERIDEVLRPSNWNELNTDLIEKLRVNLDRALFGIVSFYPSASWWIDKRDRIKKELAEDWELAMSVMFMKDSKRIKAS</sequence>
<dbReference type="RefSeq" id="WP_377943990.1">
    <property type="nucleotide sequence ID" value="NZ_JBHUCX010000043.1"/>
</dbReference>
<organism evidence="1 2">
    <name type="scientific">Alicyclobacillus fodiniaquatilis</name>
    <dbReference type="NCBI Taxonomy" id="1661150"/>
    <lineage>
        <taxon>Bacteria</taxon>
        <taxon>Bacillati</taxon>
        <taxon>Bacillota</taxon>
        <taxon>Bacilli</taxon>
        <taxon>Bacillales</taxon>
        <taxon>Alicyclobacillaceae</taxon>
        <taxon>Alicyclobacillus</taxon>
    </lineage>
</organism>
<dbReference type="Proteomes" id="UP001597079">
    <property type="component" value="Unassembled WGS sequence"/>
</dbReference>
<reference evidence="2" key="1">
    <citation type="journal article" date="2019" name="Int. J. Syst. Evol. Microbiol.">
        <title>The Global Catalogue of Microorganisms (GCM) 10K type strain sequencing project: providing services to taxonomists for standard genome sequencing and annotation.</title>
        <authorList>
            <consortium name="The Broad Institute Genomics Platform"/>
            <consortium name="The Broad Institute Genome Sequencing Center for Infectious Disease"/>
            <person name="Wu L."/>
            <person name="Ma J."/>
        </authorList>
    </citation>
    <scope>NUCLEOTIDE SEQUENCE [LARGE SCALE GENOMIC DNA]</scope>
    <source>
        <strain evidence="2">CGMCC 1.12286</strain>
    </source>
</reference>
<proteinExistence type="predicted"/>